<dbReference type="GO" id="GO:0003700">
    <property type="term" value="F:DNA-binding transcription factor activity"/>
    <property type="evidence" value="ECO:0007669"/>
    <property type="project" value="InterPro"/>
</dbReference>
<evidence type="ECO:0000256" key="1">
    <source>
        <dbReference type="ARBA" id="ARBA00023015"/>
    </source>
</evidence>
<keyword evidence="2" id="KW-0238">DNA-binding</keyword>
<dbReference type="PROSITE" id="PS50987">
    <property type="entry name" value="HTH_ARSR_2"/>
    <property type="match status" value="1"/>
</dbReference>
<dbReference type="PANTHER" id="PTHR43132">
    <property type="entry name" value="ARSENICAL RESISTANCE OPERON REPRESSOR ARSR-RELATED"/>
    <property type="match status" value="1"/>
</dbReference>
<dbReference type="InterPro" id="IPR036388">
    <property type="entry name" value="WH-like_DNA-bd_sf"/>
</dbReference>
<evidence type="ECO:0000313" key="5">
    <source>
        <dbReference type="EMBL" id="CAA9300008.1"/>
    </source>
</evidence>
<dbReference type="SMART" id="SM00418">
    <property type="entry name" value="HTH_ARSR"/>
    <property type="match status" value="1"/>
</dbReference>
<name>A0A6J4KB88_9CHLR</name>
<dbReference type="Gene3D" id="1.10.10.10">
    <property type="entry name" value="Winged helix-like DNA-binding domain superfamily/Winged helix DNA-binding domain"/>
    <property type="match status" value="1"/>
</dbReference>
<evidence type="ECO:0000256" key="2">
    <source>
        <dbReference type="ARBA" id="ARBA00023125"/>
    </source>
</evidence>
<protein>
    <submittedName>
        <fullName evidence="5">Regulatory protein, ArsR</fullName>
    </submittedName>
</protein>
<accession>A0A6J4KB88</accession>
<dbReference type="PANTHER" id="PTHR43132:SF6">
    <property type="entry name" value="HTH-TYPE TRANSCRIPTIONAL REPRESSOR CZRA"/>
    <property type="match status" value="1"/>
</dbReference>
<proteinExistence type="predicted"/>
<dbReference type="EMBL" id="CADCTR010001526">
    <property type="protein sequence ID" value="CAA9300008.1"/>
    <property type="molecule type" value="Genomic_DNA"/>
</dbReference>
<dbReference type="AlphaFoldDB" id="A0A6J4KB88"/>
<dbReference type="GO" id="GO:0003677">
    <property type="term" value="F:DNA binding"/>
    <property type="evidence" value="ECO:0007669"/>
    <property type="project" value="UniProtKB-KW"/>
</dbReference>
<evidence type="ECO:0000259" key="4">
    <source>
        <dbReference type="PROSITE" id="PS50987"/>
    </source>
</evidence>
<reference evidence="5" key="1">
    <citation type="submission" date="2020-02" db="EMBL/GenBank/DDBJ databases">
        <authorList>
            <person name="Meier V. D."/>
        </authorList>
    </citation>
    <scope>NUCLEOTIDE SEQUENCE</scope>
    <source>
        <strain evidence="5">AVDCRST_MAG93</strain>
    </source>
</reference>
<sequence length="111" mass="12186">MNDERCDLLCIDAPRAEAIRRARLDAGVALGAAERARALADPTRLMLAAALREGGELCVCDLAWISERAQNLVSHHLRVLRTQGLVRSRRDGKLVMYELTEVGHALLSAVI</sequence>
<dbReference type="Pfam" id="PF01022">
    <property type="entry name" value="HTH_5"/>
    <property type="match status" value="1"/>
</dbReference>
<feature type="non-terminal residue" evidence="5">
    <location>
        <position position="111"/>
    </location>
</feature>
<feature type="domain" description="HTH arsR-type" evidence="4">
    <location>
        <begin position="24"/>
        <end position="111"/>
    </location>
</feature>
<keyword evidence="1" id="KW-0805">Transcription regulation</keyword>
<dbReference type="PRINTS" id="PR00778">
    <property type="entry name" value="HTHARSR"/>
</dbReference>
<dbReference type="InterPro" id="IPR011991">
    <property type="entry name" value="ArsR-like_HTH"/>
</dbReference>
<keyword evidence="3" id="KW-0804">Transcription</keyword>
<dbReference type="CDD" id="cd00090">
    <property type="entry name" value="HTH_ARSR"/>
    <property type="match status" value="1"/>
</dbReference>
<dbReference type="InterPro" id="IPR001845">
    <property type="entry name" value="HTH_ArsR_DNA-bd_dom"/>
</dbReference>
<dbReference type="NCBIfam" id="NF033788">
    <property type="entry name" value="HTH_metalloreg"/>
    <property type="match status" value="1"/>
</dbReference>
<dbReference type="InterPro" id="IPR036390">
    <property type="entry name" value="WH_DNA-bd_sf"/>
</dbReference>
<dbReference type="SUPFAM" id="SSF46785">
    <property type="entry name" value="Winged helix' DNA-binding domain"/>
    <property type="match status" value="1"/>
</dbReference>
<gene>
    <name evidence="5" type="ORF">AVDCRST_MAG93-4524</name>
</gene>
<evidence type="ECO:0000256" key="3">
    <source>
        <dbReference type="ARBA" id="ARBA00023163"/>
    </source>
</evidence>
<dbReference type="InterPro" id="IPR051011">
    <property type="entry name" value="Metal_resp_trans_reg"/>
</dbReference>
<organism evidence="5">
    <name type="scientific">uncultured Chloroflexia bacterium</name>
    <dbReference type="NCBI Taxonomy" id="1672391"/>
    <lineage>
        <taxon>Bacteria</taxon>
        <taxon>Bacillati</taxon>
        <taxon>Chloroflexota</taxon>
        <taxon>Chloroflexia</taxon>
        <taxon>environmental samples</taxon>
    </lineage>
</organism>